<dbReference type="Pfam" id="PF00027">
    <property type="entry name" value="cNMP_binding"/>
    <property type="match status" value="1"/>
</dbReference>
<feature type="domain" description="Cyclic nucleotide-binding" evidence="4">
    <location>
        <begin position="1"/>
        <end position="104"/>
    </location>
</feature>
<dbReference type="SUPFAM" id="SSF51206">
    <property type="entry name" value="cAMP-binding domain-like"/>
    <property type="match status" value="1"/>
</dbReference>
<dbReference type="PROSITE" id="PS50042">
    <property type="entry name" value="CNMP_BINDING_3"/>
    <property type="match status" value="1"/>
</dbReference>
<dbReference type="CDD" id="cd00038">
    <property type="entry name" value="CAP_ED"/>
    <property type="match status" value="1"/>
</dbReference>
<evidence type="ECO:0000313" key="6">
    <source>
        <dbReference type="Proteomes" id="UP000512167"/>
    </source>
</evidence>
<dbReference type="InterPro" id="IPR036390">
    <property type="entry name" value="WH_DNA-bd_sf"/>
</dbReference>
<dbReference type="InterPro" id="IPR012318">
    <property type="entry name" value="HTH_CRP"/>
</dbReference>
<evidence type="ECO:0000313" key="5">
    <source>
        <dbReference type="EMBL" id="QLY40840.1"/>
    </source>
</evidence>
<gene>
    <name evidence="5" type="ORF">HF295_08215</name>
</gene>
<dbReference type="EMBL" id="CP051151">
    <property type="protein sequence ID" value="QLY40840.1"/>
    <property type="molecule type" value="Genomic_DNA"/>
</dbReference>
<name>A0A7L6N3L0_9MOLU</name>
<dbReference type="InterPro" id="IPR000595">
    <property type="entry name" value="cNMP-bd_dom"/>
</dbReference>
<accession>A0A7L6N3L0</accession>
<dbReference type="Proteomes" id="UP000512167">
    <property type="component" value="Chromosome"/>
</dbReference>
<protein>
    <submittedName>
        <fullName evidence="5">Crp/Fnr family transcriptional regulator</fullName>
    </submittedName>
</protein>
<keyword evidence="6" id="KW-1185">Reference proteome</keyword>
<keyword evidence="2" id="KW-0238">DNA-binding</keyword>
<dbReference type="InterPro" id="IPR014710">
    <property type="entry name" value="RmlC-like_jellyroll"/>
</dbReference>
<dbReference type="GO" id="GO:0003677">
    <property type="term" value="F:DNA binding"/>
    <property type="evidence" value="ECO:0007669"/>
    <property type="project" value="UniProtKB-KW"/>
</dbReference>
<keyword evidence="1" id="KW-0805">Transcription regulation</keyword>
<dbReference type="SUPFAM" id="SSF46785">
    <property type="entry name" value="Winged helix' DNA-binding domain"/>
    <property type="match status" value="1"/>
</dbReference>
<evidence type="ECO:0000259" key="4">
    <source>
        <dbReference type="PROSITE" id="PS50042"/>
    </source>
</evidence>
<dbReference type="RefSeq" id="WP_312031690.1">
    <property type="nucleotide sequence ID" value="NZ_CP051151.1"/>
</dbReference>
<organism evidence="5 6">
    <name type="scientific">Hujiaoplasma nucleasis</name>
    <dbReference type="NCBI Taxonomy" id="2725268"/>
    <lineage>
        <taxon>Bacteria</taxon>
        <taxon>Bacillati</taxon>
        <taxon>Mycoplasmatota</taxon>
        <taxon>Mollicutes</taxon>
        <taxon>Candidatus Izemoplasmatales</taxon>
        <taxon>Hujiaoplasmataceae</taxon>
        <taxon>Hujiaoplasma</taxon>
    </lineage>
</organism>
<evidence type="ECO:0000256" key="1">
    <source>
        <dbReference type="ARBA" id="ARBA00023015"/>
    </source>
</evidence>
<evidence type="ECO:0000256" key="3">
    <source>
        <dbReference type="ARBA" id="ARBA00023163"/>
    </source>
</evidence>
<dbReference type="Gene3D" id="2.60.120.10">
    <property type="entry name" value="Jelly Rolls"/>
    <property type="match status" value="1"/>
</dbReference>
<dbReference type="AlphaFoldDB" id="A0A7L6N3L0"/>
<dbReference type="KEGG" id="tbk:HF295_08215"/>
<proteinExistence type="predicted"/>
<dbReference type="GO" id="GO:0006355">
    <property type="term" value="P:regulation of DNA-templated transcription"/>
    <property type="evidence" value="ECO:0007669"/>
    <property type="project" value="InterPro"/>
</dbReference>
<dbReference type="InterPro" id="IPR018490">
    <property type="entry name" value="cNMP-bd_dom_sf"/>
</dbReference>
<dbReference type="Pfam" id="PF13545">
    <property type="entry name" value="HTH_Crp_2"/>
    <property type="match status" value="1"/>
</dbReference>
<keyword evidence="3" id="KW-0804">Transcription</keyword>
<evidence type="ECO:0000256" key="2">
    <source>
        <dbReference type="ARBA" id="ARBA00023125"/>
    </source>
</evidence>
<sequence length="185" mass="21898">MCHYQKGICVYQEQDLCDRIGLIHSGQVDLIHYTINGDERVLATLHEFDLFGDFLINSPNPFYPGDLVTKEETVISYLDKEKLNQILSKDIKFQKFFISQLSIKALKLNQHNKILMQSTLREKILMWLLYERINQKTNQIKIPKKETLANYFNVARPSLSRELIQMKNAKLIDYDRHYIYLKEVI</sequence>
<reference evidence="5 6" key="1">
    <citation type="submission" date="2020-04" db="EMBL/GenBank/DDBJ databases">
        <authorList>
            <person name="Zheng R.K."/>
            <person name="Sun C.M."/>
        </authorList>
    </citation>
    <scope>NUCLEOTIDE SEQUENCE [LARGE SCALE GENOMIC DNA]</scope>
    <source>
        <strain evidence="6">zrk29</strain>
    </source>
</reference>